<evidence type="ECO:0000313" key="7">
    <source>
        <dbReference type="EMBL" id="PXX78931.1"/>
    </source>
</evidence>
<protein>
    <recommendedName>
        <fullName evidence="6">Peptidase S8/S53 domain-containing protein</fullName>
    </recommendedName>
</protein>
<dbReference type="EMBL" id="QJKH01000006">
    <property type="protein sequence ID" value="PXX78931.1"/>
    <property type="molecule type" value="Genomic_DNA"/>
</dbReference>
<name>A0A318KMC8_9FIRM</name>
<feature type="signal peptide" evidence="5">
    <location>
        <begin position="1"/>
        <end position="23"/>
    </location>
</feature>
<dbReference type="RefSeq" id="WP_022937419.1">
    <property type="nucleotide sequence ID" value="NZ_CABKRQ010000003.1"/>
</dbReference>
<comment type="caution">
    <text evidence="7">The sequence shown here is derived from an EMBL/GenBank/DDBJ whole genome shotgun (WGS) entry which is preliminary data.</text>
</comment>
<evidence type="ECO:0000256" key="1">
    <source>
        <dbReference type="ARBA" id="ARBA00022670"/>
    </source>
</evidence>
<feature type="active site" description="Charge relay system" evidence="4">
    <location>
        <position position="149"/>
    </location>
</feature>
<dbReference type="SUPFAM" id="SSF52743">
    <property type="entry name" value="Subtilisin-like"/>
    <property type="match status" value="1"/>
</dbReference>
<feature type="chain" id="PRO_5038402314" description="Peptidase S8/S53 domain-containing protein" evidence="5">
    <location>
        <begin position="24"/>
        <end position="423"/>
    </location>
</feature>
<evidence type="ECO:0000256" key="3">
    <source>
        <dbReference type="ARBA" id="ARBA00022825"/>
    </source>
</evidence>
<evidence type="ECO:0000256" key="2">
    <source>
        <dbReference type="ARBA" id="ARBA00022801"/>
    </source>
</evidence>
<dbReference type="Gene3D" id="3.40.50.200">
    <property type="entry name" value="Peptidase S8/S53 domain"/>
    <property type="match status" value="1"/>
</dbReference>
<evidence type="ECO:0000313" key="8">
    <source>
        <dbReference type="Proteomes" id="UP000247612"/>
    </source>
</evidence>
<reference evidence="7 8" key="1">
    <citation type="submission" date="2018-05" db="EMBL/GenBank/DDBJ databases">
        <title>Genomic Encyclopedia of Type Strains, Phase IV (KMG-IV): sequencing the most valuable type-strain genomes for metagenomic binning, comparative biology and taxonomic classification.</title>
        <authorList>
            <person name="Goeker M."/>
        </authorList>
    </citation>
    <scope>NUCLEOTIDE SEQUENCE [LARGE SCALE GENOMIC DNA]</scope>
    <source>
        <strain evidence="7 8">JC118</strain>
    </source>
</reference>
<keyword evidence="8" id="KW-1185">Reference proteome</keyword>
<keyword evidence="2 4" id="KW-0378">Hydrolase</keyword>
<dbReference type="InterPro" id="IPR036852">
    <property type="entry name" value="Peptidase_S8/S53_dom_sf"/>
</dbReference>
<gene>
    <name evidence="7" type="ORF">DES51_10648</name>
</gene>
<comment type="similarity">
    <text evidence="4">Belongs to the peptidase S8 family.</text>
</comment>
<organism evidence="7 8">
    <name type="scientific">Dielma fastidiosa</name>
    <dbReference type="NCBI Taxonomy" id="1034346"/>
    <lineage>
        <taxon>Bacteria</taxon>
        <taxon>Bacillati</taxon>
        <taxon>Bacillota</taxon>
        <taxon>Erysipelotrichia</taxon>
        <taxon>Erysipelotrichales</taxon>
        <taxon>Erysipelotrichaceae</taxon>
        <taxon>Dielma</taxon>
    </lineage>
</organism>
<dbReference type="GO" id="GO:0006508">
    <property type="term" value="P:proteolysis"/>
    <property type="evidence" value="ECO:0007669"/>
    <property type="project" value="UniProtKB-KW"/>
</dbReference>
<sequence length="423" mass="46710">MLKKQLKIMTCLTLLLCGCSVDTNDFEPVTKLGDLAKIAKQERVIVTEEKVNPQSVTTQKVTELPIFEVESLYNVGWNLMGLDLSEFDLSENKNLIYSSFDTFTVWPDKLPETFDPIQIMEQGKNPGLGIRALHEQGITGKGVSIAIIDQSLDVNHEEYADQLMLYEKINVYGDGISMHGPAVASLAVGKSIGVAPDAKLYFIACDFIDYDVKTDEATINFNYLASAIERVIEINEVLPKNDKIRVISISRGYGLGKDAELGSDELYAVIEKAKSAGIFVITVTPSVNYSFDINFLGRKLNTDSDQLNSYTLPLICQTIPEAICIRDETVNPMIYAPMDGRTLAGDGGENSYTYLSTGGASWTVPWLAGMYALCVQADPDMNPDKFIRKINETGDILTLDTGEKIKTVINPQRLIEAIQADKK</sequence>
<dbReference type="STRING" id="1034346.GCA_000313565_01104"/>
<proteinExistence type="inferred from homology"/>
<keyword evidence="3 4" id="KW-0720">Serine protease</keyword>
<feature type="domain" description="Peptidase S8/S53" evidence="6">
    <location>
        <begin position="140"/>
        <end position="281"/>
    </location>
</feature>
<dbReference type="PROSITE" id="PS51257">
    <property type="entry name" value="PROKAR_LIPOPROTEIN"/>
    <property type="match status" value="1"/>
</dbReference>
<feature type="active site" description="Charge relay system" evidence="4">
    <location>
        <position position="361"/>
    </location>
</feature>
<dbReference type="GO" id="GO:0004252">
    <property type="term" value="F:serine-type endopeptidase activity"/>
    <property type="evidence" value="ECO:0007669"/>
    <property type="project" value="UniProtKB-UniRule"/>
</dbReference>
<dbReference type="PROSITE" id="PS51892">
    <property type="entry name" value="SUBTILASE"/>
    <property type="match status" value="1"/>
</dbReference>
<dbReference type="Proteomes" id="UP000247612">
    <property type="component" value="Unassembled WGS sequence"/>
</dbReference>
<evidence type="ECO:0000256" key="4">
    <source>
        <dbReference type="PROSITE-ProRule" id="PRU01240"/>
    </source>
</evidence>
<dbReference type="CDD" id="cd00306">
    <property type="entry name" value="Peptidases_S8_S53"/>
    <property type="match status" value="1"/>
</dbReference>
<keyword evidence="5" id="KW-0732">Signal</keyword>
<keyword evidence="1 4" id="KW-0645">Protease</keyword>
<dbReference type="AlphaFoldDB" id="A0A318KMC8"/>
<dbReference type="Pfam" id="PF00082">
    <property type="entry name" value="Peptidase_S8"/>
    <property type="match status" value="1"/>
</dbReference>
<dbReference type="InterPro" id="IPR015500">
    <property type="entry name" value="Peptidase_S8_subtilisin-rel"/>
</dbReference>
<accession>A0A318KMC8</accession>
<dbReference type="PRINTS" id="PR00723">
    <property type="entry name" value="SUBTILISIN"/>
</dbReference>
<dbReference type="InterPro" id="IPR000209">
    <property type="entry name" value="Peptidase_S8/S53_dom"/>
</dbReference>
<dbReference type="OrthoDB" id="9798386at2"/>
<evidence type="ECO:0000256" key="5">
    <source>
        <dbReference type="SAM" id="SignalP"/>
    </source>
</evidence>
<evidence type="ECO:0000259" key="6">
    <source>
        <dbReference type="Pfam" id="PF00082"/>
    </source>
</evidence>
<feature type="active site" description="Charge relay system" evidence="4">
    <location>
        <position position="179"/>
    </location>
</feature>